<keyword evidence="1" id="KW-0732">Signal</keyword>
<evidence type="ECO:0000313" key="2">
    <source>
        <dbReference type="EMBL" id="SUB58662.1"/>
    </source>
</evidence>
<organism evidence="2 3">
    <name type="scientific">Phocoenobacter uteri</name>
    <dbReference type="NCBI Taxonomy" id="146806"/>
    <lineage>
        <taxon>Bacteria</taxon>
        <taxon>Pseudomonadati</taxon>
        <taxon>Pseudomonadota</taxon>
        <taxon>Gammaproteobacteria</taxon>
        <taxon>Pasteurellales</taxon>
        <taxon>Pasteurellaceae</taxon>
        <taxon>Phocoenobacter</taxon>
    </lineage>
</organism>
<keyword evidence="3" id="KW-1185">Reference proteome</keyword>
<feature type="chain" id="PRO_5016805920" evidence="1">
    <location>
        <begin position="26"/>
        <end position="847"/>
    </location>
</feature>
<protein>
    <submittedName>
        <fullName evidence="2">Uncharacterized protein</fullName>
    </submittedName>
</protein>
<proteinExistence type="predicted"/>
<sequence>MKNLQLLFRFSSVVLLGVIPMNNLAQSSSLNNEIALVGLFVNDQEITNIDVLQNKNGYYLPFELFIQKMGLKPVSETATDWAFHSPLGDAQIAKNQIVVYQNQPYLPLNAFKSLGIHALYHQSSLAIKLYIPWDSENPFGKKAQNTPKRDRKIDFYPDIFGLGGIKLNGDLYNGEQNKESQALNMGLNGYLLGGLWGLELGVYQNGKFSSKNDRLKVNNLYWLKSRDHWAMRLGNNRHSYGLGQGDYSGLTFAYSNKNITKHLAYTSSYSQHLLARNGYSSARNIEGTGPAGGIAELRVDGRPIARVRIALDKKYEFVGLNLDNYSDHNYNVEVAIFEYSLSEPPIRIDKPFLSRRRSQVATDEVLIEAGAGKRGNIFKKRDNVSKNDFTSHLYAEYGLHNNVAIRGSVTKSSFENRDNPPYETMVGMNIGLPFEINLDLSYKNLISQKIYNSQLDYSNKYLSLNYHYQQIMNKNFLKKEGKRQYLNVNFYPIDRINLSFHGTHYKDGSEKAEQYFSAYLSTRLTDNVNFNINRDRYNDYYYHLNWHLPDYNSNLNAEWTNKHQKIRISKDVLSNLSLGSSVTHWNNNSHNAYNVYADYRYNEQHKLHAAFDYFNHQNGYDLSWQYQLDNDANVQLGFHKNQVKQSINNESSENYFDQSHYFYLQFSFNLFNSKQGVQLGQYHPSHYGNIVVNLESENNEPLTLDDEIQLQLDQYPVQAYKISDNQYMLENIKTGKYKLSFPMGNLPLEYQNKNLPEPIVKVEKATPTFVDYTLTKTFGILGQLRTEKENVKIEFYQNDKKVAETYTVQYGYYQVIGLPKGDYMIKTAGQPSKKVTIKDEILFDVGL</sequence>
<dbReference type="AlphaFoldDB" id="A0A379C8F1"/>
<dbReference type="Proteomes" id="UP000255417">
    <property type="component" value="Unassembled WGS sequence"/>
</dbReference>
<reference evidence="2 3" key="1">
    <citation type="submission" date="2018-06" db="EMBL/GenBank/DDBJ databases">
        <authorList>
            <consortium name="Pathogen Informatics"/>
            <person name="Doyle S."/>
        </authorList>
    </citation>
    <scope>NUCLEOTIDE SEQUENCE [LARGE SCALE GENOMIC DNA]</scope>
    <source>
        <strain evidence="2 3">NCTC12872</strain>
    </source>
</reference>
<name>A0A379C8F1_9PAST</name>
<dbReference type="OrthoDB" id="6652544at2"/>
<evidence type="ECO:0000313" key="3">
    <source>
        <dbReference type="Proteomes" id="UP000255417"/>
    </source>
</evidence>
<feature type="signal peptide" evidence="1">
    <location>
        <begin position="1"/>
        <end position="25"/>
    </location>
</feature>
<dbReference type="EMBL" id="UGTA01000001">
    <property type="protein sequence ID" value="SUB58662.1"/>
    <property type="molecule type" value="Genomic_DNA"/>
</dbReference>
<gene>
    <name evidence="2" type="ORF">NCTC12872_00627</name>
</gene>
<accession>A0A379C8F1</accession>
<dbReference type="RefSeq" id="WP_115315178.1">
    <property type="nucleotide sequence ID" value="NZ_LWIF01000001.1"/>
</dbReference>
<evidence type="ECO:0000256" key="1">
    <source>
        <dbReference type="SAM" id="SignalP"/>
    </source>
</evidence>